<dbReference type="EMBL" id="BPVZ01000032">
    <property type="protein sequence ID" value="GKV10420.1"/>
    <property type="molecule type" value="Genomic_DNA"/>
</dbReference>
<proteinExistence type="predicted"/>
<dbReference type="Proteomes" id="UP001054252">
    <property type="component" value="Unassembled WGS sequence"/>
</dbReference>
<dbReference type="AlphaFoldDB" id="A0AAV5JJ76"/>
<sequence>MILAPKIVVERLNTAPENDVPSKEDSCASNNSSCFLERKGDAGTPSVFLVQKRAELGRARTGNLLR</sequence>
<protein>
    <submittedName>
        <fullName evidence="1">Uncharacterized protein</fullName>
    </submittedName>
</protein>
<name>A0AAV5JJ76_9ROSI</name>
<keyword evidence="2" id="KW-1185">Reference proteome</keyword>
<reference evidence="1 2" key="1">
    <citation type="journal article" date="2021" name="Commun. Biol.">
        <title>The genome of Shorea leprosula (Dipterocarpaceae) highlights the ecological relevance of drought in aseasonal tropical rainforests.</title>
        <authorList>
            <person name="Ng K.K.S."/>
            <person name="Kobayashi M.J."/>
            <person name="Fawcett J.A."/>
            <person name="Hatakeyama M."/>
            <person name="Paape T."/>
            <person name="Ng C.H."/>
            <person name="Ang C.C."/>
            <person name="Tnah L.H."/>
            <person name="Lee C.T."/>
            <person name="Nishiyama T."/>
            <person name="Sese J."/>
            <person name="O'Brien M.J."/>
            <person name="Copetti D."/>
            <person name="Mohd Noor M.I."/>
            <person name="Ong R.C."/>
            <person name="Putra M."/>
            <person name="Sireger I.Z."/>
            <person name="Indrioko S."/>
            <person name="Kosugi Y."/>
            <person name="Izuno A."/>
            <person name="Isagi Y."/>
            <person name="Lee S.L."/>
            <person name="Shimizu K.K."/>
        </authorList>
    </citation>
    <scope>NUCLEOTIDE SEQUENCE [LARGE SCALE GENOMIC DNA]</scope>
    <source>
        <strain evidence="1">214</strain>
    </source>
</reference>
<organism evidence="1 2">
    <name type="scientific">Rubroshorea leprosula</name>
    <dbReference type="NCBI Taxonomy" id="152421"/>
    <lineage>
        <taxon>Eukaryota</taxon>
        <taxon>Viridiplantae</taxon>
        <taxon>Streptophyta</taxon>
        <taxon>Embryophyta</taxon>
        <taxon>Tracheophyta</taxon>
        <taxon>Spermatophyta</taxon>
        <taxon>Magnoliopsida</taxon>
        <taxon>eudicotyledons</taxon>
        <taxon>Gunneridae</taxon>
        <taxon>Pentapetalae</taxon>
        <taxon>rosids</taxon>
        <taxon>malvids</taxon>
        <taxon>Malvales</taxon>
        <taxon>Dipterocarpaceae</taxon>
        <taxon>Rubroshorea</taxon>
    </lineage>
</organism>
<evidence type="ECO:0000313" key="1">
    <source>
        <dbReference type="EMBL" id="GKV10420.1"/>
    </source>
</evidence>
<comment type="caution">
    <text evidence="1">The sequence shown here is derived from an EMBL/GenBank/DDBJ whole genome shotgun (WGS) entry which is preliminary data.</text>
</comment>
<evidence type="ECO:0000313" key="2">
    <source>
        <dbReference type="Proteomes" id="UP001054252"/>
    </source>
</evidence>
<gene>
    <name evidence="1" type="ORF">SLEP1_g21785</name>
</gene>
<accession>A0AAV5JJ76</accession>